<dbReference type="Gene3D" id="3.20.20.80">
    <property type="entry name" value="Glycosidases"/>
    <property type="match status" value="1"/>
</dbReference>
<comment type="caution">
    <text evidence="1">The sequence shown here is derived from an EMBL/GenBank/DDBJ whole genome shotgun (WGS) entry which is preliminary data.</text>
</comment>
<dbReference type="OrthoDB" id="8576080at2"/>
<dbReference type="AlphaFoldDB" id="A0A916RBT5"/>
<dbReference type="Proteomes" id="UP000596977">
    <property type="component" value="Unassembled WGS sequence"/>
</dbReference>
<dbReference type="RefSeq" id="WP_127074277.1">
    <property type="nucleotide sequence ID" value="NZ_BMKB01000003.1"/>
</dbReference>
<dbReference type="EMBL" id="BMKB01000003">
    <property type="protein sequence ID" value="GGA49585.1"/>
    <property type="molecule type" value="Genomic_DNA"/>
</dbReference>
<keyword evidence="2" id="KW-1185">Reference proteome</keyword>
<organism evidence="1 2">
    <name type="scientific">Pelagibacterium lentulum</name>
    <dbReference type="NCBI Taxonomy" id="2029865"/>
    <lineage>
        <taxon>Bacteria</taxon>
        <taxon>Pseudomonadati</taxon>
        <taxon>Pseudomonadota</taxon>
        <taxon>Alphaproteobacteria</taxon>
        <taxon>Hyphomicrobiales</taxon>
        <taxon>Devosiaceae</taxon>
        <taxon>Pelagibacterium</taxon>
    </lineage>
</organism>
<proteinExistence type="predicted"/>
<evidence type="ECO:0000313" key="1">
    <source>
        <dbReference type="EMBL" id="GGA49585.1"/>
    </source>
</evidence>
<name>A0A916RBT5_9HYPH</name>
<sequence>MHLSLWTYPWDIADVGFENFLAEAKERTGVNSVSLSASYHAGHFLQPRSPRRKSYFPQDGTIYFQSDDSLWEGKEIVPLVADHVNEEEDMLARLDGQRENSGVAPSAWTVCLHNTRLGMKHPGHVTRSAFGDPNYFSLCPSSPAVRDYAVTLVADMTKRYRPKVVELETPGFMGFDHGYHHEKDGLGLNPEDEFLLSICFCDHCMAAASAAGIDAKAARETVKTLIAAACNRAVPQVQFPDFPTKGIEAFARYPALRAYLIWRTTPVTSLVAEIKANAHPDSEIVAITGVEDWREGMDNAEIAKACDGLLLSLYDQKPSAITAMVSEVRALIGPDKWLIGGLRVFYPEIVSSDDLASRAIVAKAAGCDGLNFYNYGLIPAPRLDWIGAATAAVRN</sequence>
<evidence type="ECO:0000313" key="2">
    <source>
        <dbReference type="Proteomes" id="UP000596977"/>
    </source>
</evidence>
<accession>A0A916RBT5</accession>
<protein>
    <submittedName>
        <fullName evidence="1">Uncharacterized protein</fullName>
    </submittedName>
</protein>
<gene>
    <name evidence="1" type="ORF">GCM10011499_19340</name>
</gene>
<reference evidence="1 2" key="1">
    <citation type="journal article" date="2014" name="Int. J. Syst. Evol. Microbiol.">
        <title>Complete genome sequence of Corynebacterium casei LMG S-19264T (=DSM 44701T), isolated from a smear-ripened cheese.</title>
        <authorList>
            <consortium name="US DOE Joint Genome Institute (JGI-PGF)"/>
            <person name="Walter F."/>
            <person name="Albersmeier A."/>
            <person name="Kalinowski J."/>
            <person name="Ruckert C."/>
        </authorList>
    </citation>
    <scope>NUCLEOTIDE SEQUENCE [LARGE SCALE GENOMIC DNA]</scope>
    <source>
        <strain evidence="1 2">CGMCC 1.15896</strain>
    </source>
</reference>